<protein>
    <submittedName>
        <fullName evidence="2">Uncharacterized protein</fullName>
    </submittedName>
</protein>
<proteinExistence type="predicted"/>
<dbReference type="AlphaFoldDB" id="A0A9K3GQH8"/>
<feature type="transmembrane region" description="Helical" evidence="1">
    <location>
        <begin position="58"/>
        <end position="81"/>
    </location>
</feature>
<keyword evidence="1" id="KW-0812">Transmembrane</keyword>
<keyword evidence="1" id="KW-1133">Transmembrane helix</keyword>
<dbReference type="EMBL" id="BDIP01006647">
    <property type="protein sequence ID" value="GIQ90776.1"/>
    <property type="molecule type" value="Genomic_DNA"/>
</dbReference>
<comment type="caution">
    <text evidence="2">The sequence shown here is derived from an EMBL/GenBank/DDBJ whole genome shotgun (WGS) entry which is preliminary data.</text>
</comment>
<gene>
    <name evidence="2" type="ORF">KIPB_013698</name>
</gene>
<dbReference type="Proteomes" id="UP000265618">
    <property type="component" value="Unassembled WGS sequence"/>
</dbReference>
<accession>A0A9K3GQH8</accession>
<keyword evidence="1" id="KW-0472">Membrane</keyword>
<name>A0A9K3GQH8_9EUKA</name>
<sequence>GSGSLFPSFFIYFFVFFGGPLLVESGPMKKRLCGFMYGIGMTTYLAAGKYTKFSREKGSFWCWTISSYFGTIIVKNIVIVLRRMVSGQGAKQTETKATVGAVDIKQTRTKGE</sequence>
<organism evidence="2 3">
    <name type="scientific">Kipferlia bialata</name>
    <dbReference type="NCBI Taxonomy" id="797122"/>
    <lineage>
        <taxon>Eukaryota</taxon>
        <taxon>Metamonada</taxon>
        <taxon>Carpediemonas-like organisms</taxon>
        <taxon>Kipferlia</taxon>
    </lineage>
</organism>
<feature type="non-terminal residue" evidence="2">
    <location>
        <position position="1"/>
    </location>
</feature>
<evidence type="ECO:0000256" key="1">
    <source>
        <dbReference type="SAM" id="Phobius"/>
    </source>
</evidence>
<evidence type="ECO:0000313" key="2">
    <source>
        <dbReference type="EMBL" id="GIQ90776.1"/>
    </source>
</evidence>
<evidence type="ECO:0000313" key="3">
    <source>
        <dbReference type="Proteomes" id="UP000265618"/>
    </source>
</evidence>
<feature type="transmembrane region" description="Helical" evidence="1">
    <location>
        <begin position="6"/>
        <end position="23"/>
    </location>
</feature>
<reference evidence="2 3" key="1">
    <citation type="journal article" date="2018" name="PLoS ONE">
        <title>The draft genome of Kipferlia bialata reveals reductive genome evolution in fornicate parasites.</title>
        <authorList>
            <person name="Tanifuji G."/>
            <person name="Takabayashi S."/>
            <person name="Kume K."/>
            <person name="Takagi M."/>
            <person name="Nakayama T."/>
            <person name="Kamikawa R."/>
            <person name="Inagaki Y."/>
            <person name="Hashimoto T."/>
        </authorList>
    </citation>
    <scope>NUCLEOTIDE SEQUENCE [LARGE SCALE GENOMIC DNA]</scope>
    <source>
        <strain evidence="2">NY0173</strain>
    </source>
</reference>
<keyword evidence="3" id="KW-1185">Reference proteome</keyword>